<reference evidence="14" key="1">
    <citation type="submission" date="2025-08" db="UniProtKB">
        <authorList>
            <consortium name="RefSeq"/>
        </authorList>
    </citation>
    <scope>IDENTIFICATION</scope>
</reference>
<organism evidence="13 14">
    <name type="scientific">Alligator sinensis</name>
    <name type="common">Chinese alligator</name>
    <dbReference type="NCBI Taxonomy" id="38654"/>
    <lineage>
        <taxon>Eukaryota</taxon>
        <taxon>Metazoa</taxon>
        <taxon>Chordata</taxon>
        <taxon>Craniata</taxon>
        <taxon>Vertebrata</taxon>
        <taxon>Euteleostomi</taxon>
        <taxon>Archelosauria</taxon>
        <taxon>Archosauria</taxon>
        <taxon>Crocodylia</taxon>
        <taxon>Alligatoridae</taxon>
        <taxon>Alligatorinae</taxon>
        <taxon>Alligator</taxon>
    </lineage>
</organism>
<protein>
    <submittedName>
        <fullName evidence="14">Zinc finger protein 594-like</fullName>
    </submittedName>
</protein>
<keyword evidence="13" id="KW-1185">Reference proteome</keyword>
<evidence type="ECO:0000256" key="2">
    <source>
        <dbReference type="ARBA" id="ARBA00004123"/>
    </source>
</evidence>
<dbReference type="GO" id="GO:0000981">
    <property type="term" value="F:DNA-binding transcription factor activity, RNA polymerase II-specific"/>
    <property type="evidence" value="ECO:0007669"/>
    <property type="project" value="TreeGrafter"/>
</dbReference>
<evidence type="ECO:0000256" key="10">
    <source>
        <dbReference type="PROSITE-ProRule" id="PRU00042"/>
    </source>
</evidence>
<dbReference type="InterPro" id="IPR013087">
    <property type="entry name" value="Znf_C2H2_type"/>
</dbReference>
<gene>
    <name evidence="14" type="primary">LOC112549034</name>
</gene>
<evidence type="ECO:0000256" key="9">
    <source>
        <dbReference type="ARBA" id="ARBA00023242"/>
    </source>
</evidence>
<feature type="non-terminal residue" evidence="14">
    <location>
        <position position="122"/>
    </location>
</feature>
<accession>A0A3Q0FZQ7</accession>
<evidence type="ECO:0000256" key="1">
    <source>
        <dbReference type="ARBA" id="ARBA00003767"/>
    </source>
</evidence>
<comment type="subcellular location">
    <subcellularLocation>
        <location evidence="2">Nucleus</location>
    </subcellularLocation>
</comment>
<evidence type="ECO:0000256" key="6">
    <source>
        <dbReference type="ARBA" id="ARBA00022833"/>
    </source>
</evidence>
<evidence type="ECO:0000313" key="14">
    <source>
        <dbReference type="RefSeq" id="XP_025051625.1"/>
    </source>
</evidence>
<dbReference type="AlphaFoldDB" id="A0A3Q0FZQ7"/>
<feature type="region of interest" description="Disordered" evidence="11">
    <location>
        <begin position="1"/>
        <end position="23"/>
    </location>
</feature>
<dbReference type="Gene3D" id="3.30.160.60">
    <property type="entry name" value="Classic Zinc Finger"/>
    <property type="match status" value="2"/>
</dbReference>
<evidence type="ECO:0000256" key="4">
    <source>
        <dbReference type="ARBA" id="ARBA00022737"/>
    </source>
</evidence>
<keyword evidence="6" id="KW-0862">Zinc</keyword>
<keyword evidence="3" id="KW-0479">Metal-binding</keyword>
<dbReference type="SMART" id="SM00355">
    <property type="entry name" value="ZnF_C2H2"/>
    <property type="match status" value="2"/>
</dbReference>
<name>A0A3Q0FZQ7_ALLSI</name>
<evidence type="ECO:0000256" key="3">
    <source>
        <dbReference type="ARBA" id="ARBA00022723"/>
    </source>
</evidence>
<dbReference type="PROSITE" id="PS00028">
    <property type="entry name" value="ZINC_FINGER_C2H2_1"/>
    <property type="match status" value="2"/>
</dbReference>
<evidence type="ECO:0000256" key="8">
    <source>
        <dbReference type="ARBA" id="ARBA00023163"/>
    </source>
</evidence>
<feature type="domain" description="C2H2-type" evidence="12">
    <location>
        <begin position="91"/>
        <end position="118"/>
    </location>
</feature>
<feature type="domain" description="C2H2-type" evidence="12">
    <location>
        <begin position="63"/>
        <end position="90"/>
    </location>
</feature>
<keyword evidence="4" id="KW-0677">Repeat</keyword>
<keyword evidence="5 10" id="KW-0863">Zinc-finger</keyword>
<dbReference type="GO" id="GO:0000978">
    <property type="term" value="F:RNA polymerase II cis-regulatory region sequence-specific DNA binding"/>
    <property type="evidence" value="ECO:0007669"/>
    <property type="project" value="TreeGrafter"/>
</dbReference>
<dbReference type="PANTHER" id="PTHR23226:SF416">
    <property type="entry name" value="FI01424P"/>
    <property type="match status" value="1"/>
</dbReference>
<dbReference type="KEGG" id="asn:112549034"/>
<dbReference type="Proteomes" id="UP000189705">
    <property type="component" value="Unplaced"/>
</dbReference>
<dbReference type="GO" id="GO:0005634">
    <property type="term" value="C:nucleus"/>
    <property type="evidence" value="ECO:0007669"/>
    <property type="project" value="UniProtKB-SubCell"/>
</dbReference>
<evidence type="ECO:0000313" key="13">
    <source>
        <dbReference type="Proteomes" id="UP000189705"/>
    </source>
</evidence>
<evidence type="ECO:0000259" key="12">
    <source>
        <dbReference type="PROSITE" id="PS50157"/>
    </source>
</evidence>
<evidence type="ECO:0000256" key="11">
    <source>
        <dbReference type="SAM" id="MobiDB-lite"/>
    </source>
</evidence>
<evidence type="ECO:0000256" key="5">
    <source>
        <dbReference type="ARBA" id="ARBA00022771"/>
    </source>
</evidence>
<dbReference type="PANTHER" id="PTHR23226">
    <property type="entry name" value="ZINC FINGER AND SCAN DOMAIN-CONTAINING"/>
    <property type="match status" value="1"/>
</dbReference>
<dbReference type="RefSeq" id="XP_025051625.1">
    <property type="nucleotide sequence ID" value="XM_025195840.1"/>
</dbReference>
<dbReference type="FunFam" id="3.30.160.60:FF:001100">
    <property type="entry name" value="Zinc finger protein 184"/>
    <property type="match status" value="1"/>
</dbReference>
<feature type="domain" description="C2H2-type" evidence="12">
    <location>
        <begin position="40"/>
        <end position="64"/>
    </location>
</feature>
<dbReference type="Pfam" id="PF00096">
    <property type="entry name" value="zf-C2H2"/>
    <property type="match status" value="2"/>
</dbReference>
<keyword evidence="9" id="KW-0539">Nucleus</keyword>
<proteinExistence type="predicted"/>
<dbReference type="GeneID" id="112549034"/>
<evidence type="ECO:0000256" key="7">
    <source>
        <dbReference type="ARBA" id="ARBA00023015"/>
    </source>
</evidence>
<dbReference type="PROSITE" id="PS50157">
    <property type="entry name" value="ZINC_FINGER_C2H2_2"/>
    <property type="match status" value="3"/>
</dbReference>
<sequence length="122" mass="14350">MDSLGPEKEPWHESQGRFQKQKENVAMSQDQCIPLGRKTHHCTECWKNFSCLQDLSQHECVWLHCTKCGERFRQLSDLARHWLVHTREKPHQCSECGKIFTYFSSLARHQRINTGEAISVPR</sequence>
<comment type="function">
    <text evidence="1">May be involved in transcriptional regulation.</text>
</comment>
<dbReference type="GO" id="GO:0008270">
    <property type="term" value="F:zinc ion binding"/>
    <property type="evidence" value="ECO:0007669"/>
    <property type="project" value="UniProtKB-KW"/>
</dbReference>
<dbReference type="InParanoid" id="A0A3Q0FZQ7"/>
<keyword evidence="8" id="KW-0804">Transcription</keyword>
<keyword evidence="7" id="KW-0805">Transcription regulation</keyword>
<dbReference type="InterPro" id="IPR036236">
    <property type="entry name" value="Znf_C2H2_sf"/>
</dbReference>
<dbReference type="SUPFAM" id="SSF57667">
    <property type="entry name" value="beta-beta-alpha zinc fingers"/>
    <property type="match status" value="1"/>
</dbReference>